<protein>
    <recommendedName>
        <fullName evidence="3">AB hydrolase-1 domain-containing protein</fullName>
    </recommendedName>
</protein>
<evidence type="ECO:0000313" key="1">
    <source>
        <dbReference type="EMBL" id="PQB05753.1"/>
    </source>
</evidence>
<dbReference type="InterPro" id="IPR029058">
    <property type="entry name" value="AB_hydrolase_fold"/>
</dbReference>
<proteinExistence type="predicted"/>
<name>A0A2S7KT89_9FLAO</name>
<comment type="caution">
    <text evidence="1">The sequence shown here is derived from an EMBL/GenBank/DDBJ whole genome shotgun (WGS) entry which is preliminary data.</text>
</comment>
<organism evidence="1 2">
    <name type="scientific">Aureitalea marina</name>
    <dbReference type="NCBI Taxonomy" id="930804"/>
    <lineage>
        <taxon>Bacteria</taxon>
        <taxon>Pseudomonadati</taxon>
        <taxon>Bacteroidota</taxon>
        <taxon>Flavobacteriia</taxon>
        <taxon>Flavobacteriales</taxon>
        <taxon>Flavobacteriaceae</taxon>
        <taxon>Aureitalea</taxon>
    </lineage>
</organism>
<dbReference type="Gene3D" id="3.40.50.1820">
    <property type="entry name" value="alpha/beta hydrolase"/>
    <property type="match status" value="1"/>
</dbReference>
<dbReference type="SUPFAM" id="SSF53474">
    <property type="entry name" value="alpha/beta-Hydrolases"/>
    <property type="match status" value="1"/>
</dbReference>
<dbReference type="EMBL" id="MQUB01000001">
    <property type="protein sequence ID" value="PQB05753.1"/>
    <property type="molecule type" value="Genomic_DNA"/>
</dbReference>
<gene>
    <name evidence="1" type="ORF">BST85_13270</name>
</gene>
<evidence type="ECO:0000313" key="2">
    <source>
        <dbReference type="Proteomes" id="UP000239800"/>
    </source>
</evidence>
<dbReference type="AlphaFoldDB" id="A0A2S7KT89"/>
<evidence type="ECO:0008006" key="3">
    <source>
        <dbReference type="Google" id="ProtNLM"/>
    </source>
</evidence>
<accession>A0A2S7KT89</accession>
<keyword evidence="2" id="KW-1185">Reference proteome</keyword>
<reference evidence="1 2" key="1">
    <citation type="submission" date="2016-11" db="EMBL/GenBank/DDBJ databases">
        <title>Trade-off between light-utilization and light-protection in marine flavobacteria.</title>
        <authorList>
            <person name="Kumagai Y."/>
        </authorList>
    </citation>
    <scope>NUCLEOTIDE SEQUENCE [LARGE SCALE GENOMIC DNA]</scope>
    <source>
        <strain evidence="1 2">NBRC 107741</strain>
    </source>
</reference>
<dbReference type="Proteomes" id="UP000239800">
    <property type="component" value="Unassembled WGS sequence"/>
</dbReference>
<sequence>MTSELNRFLENEKIDSPIIFVGHSLGGFIIRKFQNSYPEKVVGLLFVDPSHERLMERILATKTEEESNMMTKGMDGFYASQPIGIQNEYKEVSSMDNEMKELKLPTEIPITILASYQAPPPPFSPDDIKIKKELFNNWVESAPQTKLISTTKSGHYIHYSEPNLVIDEIKNLLNEIED</sequence>